<dbReference type="RefSeq" id="WP_139175423.1">
    <property type="nucleotide sequence ID" value="NZ_FMZM01000002.1"/>
</dbReference>
<dbReference type="GO" id="GO:0006515">
    <property type="term" value="P:protein quality control for misfolded or incompletely synthesized proteins"/>
    <property type="evidence" value="ECO:0007669"/>
    <property type="project" value="TreeGrafter"/>
</dbReference>
<dbReference type="GO" id="GO:0004252">
    <property type="term" value="F:serine-type endopeptidase activity"/>
    <property type="evidence" value="ECO:0007669"/>
    <property type="project" value="InterPro"/>
</dbReference>
<dbReference type="AlphaFoldDB" id="A0A1G6LT50"/>
<dbReference type="PRINTS" id="PR00127">
    <property type="entry name" value="CLPPROTEASEP"/>
</dbReference>
<proteinExistence type="inferred from homology"/>
<feature type="region of interest" description="Disordered" evidence="7">
    <location>
        <begin position="408"/>
        <end position="440"/>
    </location>
</feature>
<dbReference type="InterPro" id="IPR006311">
    <property type="entry name" value="TAT_signal"/>
</dbReference>
<evidence type="ECO:0000256" key="8">
    <source>
        <dbReference type="SAM" id="SignalP"/>
    </source>
</evidence>
<dbReference type="OrthoDB" id="9806592at2"/>
<comment type="similarity">
    <text evidence="1 6">Belongs to the peptidase S14 family.</text>
</comment>
<dbReference type="PANTHER" id="PTHR10381:SF70">
    <property type="entry name" value="ATP-DEPENDENT CLP PROTEASE PROTEOLYTIC SUBUNIT"/>
    <property type="match status" value="1"/>
</dbReference>
<feature type="signal peptide" evidence="8">
    <location>
        <begin position="1"/>
        <end position="35"/>
    </location>
</feature>
<dbReference type="GO" id="GO:0051117">
    <property type="term" value="F:ATPase binding"/>
    <property type="evidence" value="ECO:0007669"/>
    <property type="project" value="TreeGrafter"/>
</dbReference>
<feature type="compositionally biased region" description="Basic and acidic residues" evidence="7">
    <location>
        <begin position="428"/>
        <end position="440"/>
    </location>
</feature>
<dbReference type="EMBL" id="FMZM01000002">
    <property type="protein sequence ID" value="SDC45866.1"/>
    <property type="molecule type" value="Genomic_DNA"/>
</dbReference>
<evidence type="ECO:0000256" key="3">
    <source>
        <dbReference type="ARBA" id="ARBA00022670"/>
    </source>
</evidence>
<evidence type="ECO:0000256" key="1">
    <source>
        <dbReference type="ARBA" id="ARBA00007039"/>
    </source>
</evidence>
<keyword evidence="2" id="KW-0963">Cytoplasm</keyword>
<dbReference type="GO" id="GO:0004176">
    <property type="term" value="F:ATP-dependent peptidase activity"/>
    <property type="evidence" value="ECO:0007669"/>
    <property type="project" value="InterPro"/>
</dbReference>
<dbReference type="NCBIfam" id="NF045542">
    <property type="entry name" value="Clp_rel_HeadMat"/>
    <property type="match status" value="1"/>
</dbReference>
<dbReference type="GO" id="GO:0009368">
    <property type="term" value="C:endopeptidase Clp complex"/>
    <property type="evidence" value="ECO:0007669"/>
    <property type="project" value="TreeGrafter"/>
</dbReference>
<keyword evidence="10" id="KW-1185">Reference proteome</keyword>
<reference evidence="9 10" key="1">
    <citation type="submission" date="2016-10" db="EMBL/GenBank/DDBJ databases">
        <authorList>
            <person name="de Groot N.N."/>
        </authorList>
    </citation>
    <scope>NUCLEOTIDE SEQUENCE [LARGE SCALE GENOMIC DNA]</scope>
    <source>
        <strain evidence="9 10">CGMCC 4.6858</strain>
    </source>
</reference>
<accession>A0A1G6LT50</accession>
<feature type="chain" id="PRO_5039405790" description="ATP-dependent Clp protease proteolytic subunit" evidence="8">
    <location>
        <begin position="36"/>
        <end position="440"/>
    </location>
</feature>
<gene>
    <name evidence="9" type="ORF">SAMN05421872_102338</name>
</gene>
<keyword evidence="4" id="KW-0378">Hydrolase</keyword>
<evidence type="ECO:0000256" key="6">
    <source>
        <dbReference type="RuleBase" id="RU003567"/>
    </source>
</evidence>
<protein>
    <recommendedName>
        <fullName evidence="6">ATP-dependent Clp protease proteolytic subunit</fullName>
    </recommendedName>
</protein>
<dbReference type="Proteomes" id="UP000199034">
    <property type="component" value="Unassembled WGS sequence"/>
</dbReference>
<evidence type="ECO:0000256" key="7">
    <source>
        <dbReference type="SAM" id="MobiDB-lite"/>
    </source>
</evidence>
<dbReference type="CDD" id="cd07016">
    <property type="entry name" value="S14_ClpP_1"/>
    <property type="match status" value="1"/>
</dbReference>
<dbReference type="Pfam" id="PF00574">
    <property type="entry name" value="CLP_protease"/>
    <property type="match status" value="1"/>
</dbReference>
<name>A0A1G6LT50_9ACTN</name>
<keyword evidence="5" id="KW-0720">Serine protease</keyword>
<dbReference type="STRING" id="1045774.SAMN05421872_102338"/>
<evidence type="ECO:0000256" key="5">
    <source>
        <dbReference type="ARBA" id="ARBA00022825"/>
    </source>
</evidence>
<dbReference type="PANTHER" id="PTHR10381">
    <property type="entry name" value="ATP-DEPENDENT CLP PROTEASE PROTEOLYTIC SUBUNIT"/>
    <property type="match status" value="1"/>
</dbReference>
<dbReference type="SUPFAM" id="SSF52096">
    <property type="entry name" value="ClpP/crotonase"/>
    <property type="match status" value="1"/>
</dbReference>
<dbReference type="PROSITE" id="PS51318">
    <property type="entry name" value="TAT"/>
    <property type="match status" value="1"/>
</dbReference>
<evidence type="ECO:0000256" key="4">
    <source>
        <dbReference type="ARBA" id="ARBA00022801"/>
    </source>
</evidence>
<sequence length="440" mass="46201">MSTKSPTKRSRLRTAAALKADAALLLGQPSRAALAAADDDQAPQPAPDSGELWLYGPVGGWWRGFNAESVAEALRSLDVGTLYVRIHSPGGYAPDGIAIANLLRNHRAKVIVVVDGLAASAASVIAIAGDEIVMCPGSQMMLHDASTYGYGNAAELRRQADWIDGQSENYAGVYQYKAGGTVAQWREVMLANDGTGTWYTAEGAVSANLATEVGTRTAVGSPPTAPDEDDFDDEDILARLEHDLRLLEAVPPAALAAWQGQPIKPPTASAGGTTQPEGAAVVDFNDTQIAALREQVGFPADADADTIVAAVTEALAESADPKVTTQVPEGMKLVSATVFDDVTAKAERGAKAAEELLTMQTNSFLDRFKDRFPPTDEARAKWAADFRRDPAGTEKYLSAAAPLVPTGEIGHGDVPATAGGGATTSLAEVREDPGYKSWEI</sequence>
<evidence type="ECO:0000313" key="9">
    <source>
        <dbReference type="EMBL" id="SDC45866.1"/>
    </source>
</evidence>
<dbReference type="InterPro" id="IPR023562">
    <property type="entry name" value="ClpP/TepA"/>
</dbReference>
<organism evidence="9 10">
    <name type="scientific">Nocardioides lianchengensis</name>
    <dbReference type="NCBI Taxonomy" id="1045774"/>
    <lineage>
        <taxon>Bacteria</taxon>
        <taxon>Bacillati</taxon>
        <taxon>Actinomycetota</taxon>
        <taxon>Actinomycetes</taxon>
        <taxon>Propionibacteriales</taxon>
        <taxon>Nocardioidaceae</taxon>
        <taxon>Nocardioides</taxon>
    </lineage>
</organism>
<dbReference type="InterPro" id="IPR001907">
    <property type="entry name" value="ClpP"/>
</dbReference>
<keyword evidence="3 9" id="KW-0645">Protease</keyword>
<evidence type="ECO:0000313" key="10">
    <source>
        <dbReference type="Proteomes" id="UP000199034"/>
    </source>
</evidence>
<dbReference type="InterPro" id="IPR029045">
    <property type="entry name" value="ClpP/crotonase-like_dom_sf"/>
</dbReference>
<evidence type="ECO:0000256" key="2">
    <source>
        <dbReference type="ARBA" id="ARBA00022490"/>
    </source>
</evidence>
<dbReference type="Gene3D" id="3.90.226.10">
    <property type="entry name" value="2-enoyl-CoA Hydratase, Chain A, domain 1"/>
    <property type="match status" value="1"/>
</dbReference>
<keyword evidence="8" id="KW-0732">Signal</keyword>